<protein>
    <submittedName>
        <fullName evidence="8">ECF RNA polymerase sigma factor SigW</fullName>
    </submittedName>
</protein>
<dbReference type="InterPro" id="IPR014284">
    <property type="entry name" value="RNA_pol_sigma-70_dom"/>
</dbReference>
<proteinExistence type="inferred from homology"/>
<dbReference type="Gene3D" id="1.10.10.10">
    <property type="entry name" value="Winged helix-like DNA-binding domain superfamily/Winged helix DNA-binding domain"/>
    <property type="match status" value="1"/>
</dbReference>
<dbReference type="GO" id="GO:0006352">
    <property type="term" value="P:DNA-templated transcription initiation"/>
    <property type="evidence" value="ECO:0007669"/>
    <property type="project" value="InterPro"/>
</dbReference>
<accession>A0A5B9WG87</accession>
<feature type="compositionally biased region" description="Basic and acidic residues" evidence="5">
    <location>
        <begin position="154"/>
        <end position="163"/>
    </location>
</feature>
<evidence type="ECO:0000256" key="4">
    <source>
        <dbReference type="ARBA" id="ARBA00023163"/>
    </source>
</evidence>
<dbReference type="CDD" id="cd06171">
    <property type="entry name" value="Sigma70_r4"/>
    <property type="match status" value="1"/>
</dbReference>
<evidence type="ECO:0000313" key="9">
    <source>
        <dbReference type="Proteomes" id="UP000324233"/>
    </source>
</evidence>
<dbReference type="Pfam" id="PF04542">
    <property type="entry name" value="Sigma70_r2"/>
    <property type="match status" value="1"/>
</dbReference>
<evidence type="ECO:0000256" key="1">
    <source>
        <dbReference type="ARBA" id="ARBA00010641"/>
    </source>
</evidence>
<dbReference type="Gene3D" id="1.10.1740.10">
    <property type="match status" value="1"/>
</dbReference>
<dbReference type="GO" id="GO:0003677">
    <property type="term" value="F:DNA binding"/>
    <property type="evidence" value="ECO:0007669"/>
    <property type="project" value="InterPro"/>
</dbReference>
<reference evidence="8 9" key="1">
    <citation type="submission" date="2019-08" db="EMBL/GenBank/DDBJ databases">
        <title>Deep-cultivation of Planctomycetes and their phenomic and genomic characterization uncovers novel biology.</title>
        <authorList>
            <person name="Wiegand S."/>
            <person name="Jogler M."/>
            <person name="Boedeker C."/>
            <person name="Pinto D."/>
            <person name="Vollmers J."/>
            <person name="Rivas-Marin E."/>
            <person name="Kohn T."/>
            <person name="Peeters S.H."/>
            <person name="Heuer A."/>
            <person name="Rast P."/>
            <person name="Oberbeckmann S."/>
            <person name="Bunk B."/>
            <person name="Jeske O."/>
            <person name="Meyerdierks A."/>
            <person name="Storesund J.E."/>
            <person name="Kallscheuer N."/>
            <person name="Luecker S."/>
            <person name="Lage O.M."/>
            <person name="Pohl T."/>
            <person name="Merkel B.J."/>
            <person name="Hornburger P."/>
            <person name="Mueller R.-W."/>
            <person name="Bruemmer F."/>
            <person name="Labrenz M."/>
            <person name="Spormann A.M."/>
            <person name="Op den Camp H."/>
            <person name="Overmann J."/>
            <person name="Amann R."/>
            <person name="Jetten M.S.M."/>
            <person name="Mascher T."/>
            <person name="Medema M.H."/>
            <person name="Devos D.P."/>
            <person name="Kaster A.-K."/>
            <person name="Ovreas L."/>
            <person name="Rohde M."/>
            <person name="Galperin M.Y."/>
            <person name="Jogler C."/>
        </authorList>
    </citation>
    <scope>NUCLEOTIDE SEQUENCE [LARGE SCALE GENOMIC DNA]</scope>
    <source>
        <strain evidence="8 9">OJF2</strain>
    </source>
</reference>
<dbReference type="NCBIfam" id="TIGR02937">
    <property type="entry name" value="sigma70-ECF"/>
    <property type="match status" value="1"/>
</dbReference>
<dbReference type="Pfam" id="PF08281">
    <property type="entry name" value="Sigma70_r4_2"/>
    <property type="match status" value="1"/>
</dbReference>
<feature type="domain" description="RNA polymerase sigma-70 region 2" evidence="6">
    <location>
        <begin position="78"/>
        <end position="144"/>
    </location>
</feature>
<organism evidence="8 9">
    <name type="scientific">Aquisphaera giovannonii</name>
    <dbReference type="NCBI Taxonomy" id="406548"/>
    <lineage>
        <taxon>Bacteria</taxon>
        <taxon>Pseudomonadati</taxon>
        <taxon>Planctomycetota</taxon>
        <taxon>Planctomycetia</taxon>
        <taxon>Isosphaerales</taxon>
        <taxon>Isosphaeraceae</taxon>
        <taxon>Aquisphaera</taxon>
    </lineage>
</organism>
<evidence type="ECO:0000313" key="8">
    <source>
        <dbReference type="EMBL" id="QEH39021.1"/>
    </source>
</evidence>
<evidence type="ECO:0000259" key="7">
    <source>
        <dbReference type="Pfam" id="PF08281"/>
    </source>
</evidence>
<dbReference type="InterPro" id="IPR007627">
    <property type="entry name" value="RNA_pol_sigma70_r2"/>
</dbReference>
<dbReference type="InterPro" id="IPR013249">
    <property type="entry name" value="RNA_pol_sigma70_r4_t2"/>
</dbReference>
<dbReference type="EMBL" id="CP042997">
    <property type="protein sequence ID" value="QEH39021.1"/>
    <property type="molecule type" value="Genomic_DNA"/>
</dbReference>
<keyword evidence="2" id="KW-0805">Transcription regulation</keyword>
<dbReference type="SUPFAM" id="SSF88946">
    <property type="entry name" value="Sigma2 domain of RNA polymerase sigma factors"/>
    <property type="match status" value="1"/>
</dbReference>
<evidence type="ECO:0000259" key="6">
    <source>
        <dbReference type="Pfam" id="PF04542"/>
    </source>
</evidence>
<dbReference type="InterPro" id="IPR013324">
    <property type="entry name" value="RNA_pol_sigma_r3/r4-like"/>
</dbReference>
<dbReference type="GO" id="GO:0016987">
    <property type="term" value="F:sigma factor activity"/>
    <property type="evidence" value="ECO:0007669"/>
    <property type="project" value="UniProtKB-KW"/>
</dbReference>
<dbReference type="InterPro" id="IPR013325">
    <property type="entry name" value="RNA_pol_sigma_r2"/>
</dbReference>
<keyword evidence="9" id="KW-1185">Reference proteome</keyword>
<feature type="region of interest" description="Disordered" evidence="5">
    <location>
        <begin position="144"/>
        <end position="163"/>
    </location>
</feature>
<dbReference type="PANTHER" id="PTHR43133">
    <property type="entry name" value="RNA POLYMERASE ECF-TYPE SIGMA FACTO"/>
    <property type="match status" value="1"/>
</dbReference>
<keyword evidence="3" id="KW-0731">Sigma factor</keyword>
<dbReference type="SUPFAM" id="SSF88659">
    <property type="entry name" value="Sigma3 and sigma4 domains of RNA polymerase sigma factors"/>
    <property type="match status" value="1"/>
</dbReference>
<feature type="domain" description="RNA polymerase sigma factor 70 region 4 type 2" evidence="7">
    <location>
        <begin position="179"/>
        <end position="230"/>
    </location>
</feature>
<keyword evidence="4" id="KW-0804">Transcription</keyword>
<evidence type="ECO:0000256" key="5">
    <source>
        <dbReference type="SAM" id="MobiDB-lite"/>
    </source>
</evidence>
<dbReference type="KEGG" id="agv:OJF2_76330"/>
<evidence type="ECO:0000256" key="2">
    <source>
        <dbReference type="ARBA" id="ARBA00023015"/>
    </source>
</evidence>
<evidence type="ECO:0000256" key="3">
    <source>
        <dbReference type="ARBA" id="ARBA00023082"/>
    </source>
</evidence>
<feature type="region of interest" description="Disordered" evidence="5">
    <location>
        <begin position="1"/>
        <end position="52"/>
    </location>
</feature>
<dbReference type="InterPro" id="IPR039425">
    <property type="entry name" value="RNA_pol_sigma-70-like"/>
</dbReference>
<comment type="similarity">
    <text evidence="1">Belongs to the sigma-70 factor family. ECF subfamily.</text>
</comment>
<name>A0A5B9WG87_9BACT</name>
<gene>
    <name evidence="8" type="primary">sigW_20</name>
    <name evidence="8" type="ORF">OJF2_76330</name>
</gene>
<sequence>MRESVASGPLPDADGQVREPIHGGPGPMTPGVTRDLPTPSVPHAGSDSGLGLDGETNLSDAWLVERARHRDHAAFAVLVRRYERKLTRVLARLVRDPELARDLAQETFLRVYNRLERFDTARRFGPWLFRVGVNLGLDCLRRSRSEPPPPASIDRPRGDERLPFELPDPDPRIRIEVAQEVHHVLGMMPVSYRTILVLRDLEGFSSSEVAAIVGRQEATVRWRLSKAREKFREIWQRRQDEAGREARDG</sequence>
<dbReference type="AlphaFoldDB" id="A0A5B9WG87"/>
<dbReference type="InterPro" id="IPR036388">
    <property type="entry name" value="WH-like_DNA-bd_sf"/>
</dbReference>
<dbReference type="RefSeq" id="WP_246196329.1">
    <property type="nucleotide sequence ID" value="NZ_CP042997.1"/>
</dbReference>
<dbReference type="Proteomes" id="UP000324233">
    <property type="component" value="Chromosome"/>
</dbReference>
<dbReference type="PANTHER" id="PTHR43133:SF51">
    <property type="entry name" value="RNA POLYMERASE SIGMA FACTOR"/>
    <property type="match status" value="1"/>
</dbReference>